<keyword evidence="4" id="KW-0132">Cell division</keyword>
<evidence type="ECO:0000256" key="6">
    <source>
        <dbReference type="ARBA" id="ARBA00022989"/>
    </source>
</evidence>
<evidence type="ECO:0000313" key="13">
    <source>
        <dbReference type="Proteomes" id="UP001487305"/>
    </source>
</evidence>
<feature type="region of interest" description="Disordered" evidence="9">
    <location>
        <begin position="1"/>
        <end position="71"/>
    </location>
</feature>
<feature type="compositionally biased region" description="Polar residues" evidence="9">
    <location>
        <begin position="39"/>
        <end position="55"/>
    </location>
</feature>
<evidence type="ECO:0000256" key="9">
    <source>
        <dbReference type="SAM" id="MobiDB-lite"/>
    </source>
</evidence>
<keyword evidence="6 10" id="KW-1133">Transmembrane helix</keyword>
<feature type="compositionally biased region" description="Polar residues" evidence="9">
    <location>
        <begin position="1"/>
        <end position="13"/>
    </location>
</feature>
<keyword evidence="7 10" id="KW-0472">Membrane</keyword>
<organism evidence="12 13">
    <name type="scientific">Raoultibacter massiliensis</name>
    <dbReference type="NCBI Taxonomy" id="1852371"/>
    <lineage>
        <taxon>Bacteria</taxon>
        <taxon>Bacillati</taxon>
        <taxon>Actinomycetota</taxon>
        <taxon>Coriobacteriia</taxon>
        <taxon>Eggerthellales</taxon>
        <taxon>Eggerthellaceae</taxon>
        <taxon>Raoultibacter</taxon>
    </lineage>
</organism>
<keyword evidence="2" id="KW-1003">Cell membrane</keyword>
<dbReference type="InterPro" id="IPR005548">
    <property type="entry name" value="Cell_div_FtsQ/DivIB_C"/>
</dbReference>
<dbReference type="EMBL" id="JBBNOP010000007">
    <property type="protein sequence ID" value="MEQ3363204.1"/>
    <property type="molecule type" value="Genomic_DNA"/>
</dbReference>
<sequence length="346" mass="37327">MASNYNRKSASSGSRRKPTTRSGASAYQPARGASRQKPRSQTARSRNGVSRTRQSGGAGTPQGYRQVTSVRIGDMDQADRARRAQRTYRRYLIRIGLVVALVGALVIGGVVVYNSNLFTITNVRVTGVEHLTATEMTELASVPEGTTLLRVDAGGIQQRLLGEAWVQEASVNRVFPDTLELAITEKTIAAVVSVPIDSAQTTEDWAIASDGTWLMAIPEKGSDASKTISQKVYEDAENVLHISDVPLGVTPEVGAHCTDANVNNALDIVSGLTTDLADQVKSVKATETASTTLTLENGIEISFGEAGTTEEIRNKERVILQLMEENPGTIAYINVRVVDRPTWRSL</sequence>
<reference evidence="12 13" key="1">
    <citation type="submission" date="2024-04" db="EMBL/GenBank/DDBJ databases">
        <title>Human intestinal bacterial collection.</title>
        <authorList>
            <person name="Pauvert C."/>
            <person name="Hitch T.C.A."/>
            <person name="Clavel T."/>
        </authorList>
    </citation>
    <scope>NUCLEOTIDE SEQUENCE [LARGE SCALE GENOMIC DNA]</scope>
    <source>
        <strain evidence="12 13">CLA-KB-H42</strain>
    </source>
</reference>
<dbReference type="InterPro" id="IPR034746">
    <property type="entry name" value="POTRA"/>
</dbReference>
<dbReference type="InterPro" id="IPR013685">
    <property type="entry name" value="POTRA_FtsQ_type"/>
</dbReference>
<proteinExistence type="predicted"/>
<dbReference type="PANTHER" id="PTHR35851">
    <property type="entry name" value="CELL DIVISION PROTEIN FTSQ"/>
    <property type="match status" value="1"/>
</dbReference>
<comment type="caution">
    <text evidence="12">The sequence shown here is derived from an EMBL/GenBank/DDBJ whole genome shotgun (WGS) entry which is preliminary data.</text>
</comment>
<name>A0ABV1JDQ6_9ACTN</name>
<feature type="domain" description="POTRA" evidence="11">
    <location>
        <begin position="118"/>
        <end position="186"/>
    </location>
</feature>
<dbReference type="RefSeq" id="WP_349227546.1">
    <property type="nucleotide sequence ID" value="NZ_JBBNOP010000007.1"/>
</dbReference>
<dbReference type="Gene3D" id="3.10.20.310">
    <property type="entry name" value="membrane protein fhac"/>
    <property type="match status" value="1"/>
</dbReference>
<evidence type="ECO:0000313" key="12">
    <source>
        <dbReference type="EMBL" id="MEQ3363204.1"/>
    </source>
</evidence>
<keyword evidence="5 10" id="KW-0812">Transmembrane</keyword>
<dbReference type="Pfam" id="PF08478">
    <property type="entry name" value="POTRA_1"/>
    <property type="match status" value="1"/>
</dbReference>
<dbReference type="PANTHER" id="PTHR35851:SF1">
    <property type="entry name" value="CELL DIVISION PROTEIN FTSQ"/>
    <property type="match status" value="1"/>
</dbReference>
<dbReference type="Pfam" id="PF03799">
    <property type="entry name" value="FtsQ_DivIB_C"/>
    <property type="match status" value="1"/>
</dbReference>
<evidence type="ECO:0000256" key="10">
    <source>
        <dbReference type="SAM" id="Phobius"/>
    </source>
</evidence>
<protein>
    <submittedName>
        <fullName evidence="12">FtsQ-type POTRA domain-containing protein</fullName>
    </submittedName>
</protein>
<feature type="transmembrane region" description="Helical" evidence="10">
    <location>
        <begin position="91"/>
        <end position="113"/>
    </location>
</feature>
<comment type="subcellular location">
    <subcellularLocation>
        <location evidence="1">Membrane</location>
    </subcellularLocation>
</comment>
<evidence type="ECO:0000256" key="1">
    <source>
        <dbReference type="ARBA" id="ARBA00004370"/>
    </source>
</evidence>
<evidence type="ECO:0000256" key="3">
    <source>
        <dbReference type="ARBA" id="ARBA00022519"/>
    </source>
</evidence>
<evidence type="ECO:0000256" key="5">
    <source>
        <dbReference type="ARBA" id="ARBA00022692"/>
    </source>
</evidence>
<keyword evidence="13" id="KW-1185">Reference proteome</keyword>
<keyword evidence="8" id="KW-0131">Cell cycle</keyword>
<dbReference type="PROSITE" id="PS51779">
    <property type="entry name" value="POTRA"/>
    <property type="match status" value="1"/>
</dbReference>
<evidence type="ECO:0000256" key="8">
    <source>
        <dbReference type="ARBA" id="ARBA00023306"/>
    </source>
</evidence>
<evidence type="ECO:0000256" key="7">
    <source>
        <dbReference type="ARBA" id="ARBA00023136"/>
    </source>
</evidence>
<evidence type="ECO:0000256" key="2">
    <source>
        <dbReference type="ARBA" id="ARBA00022475"/>
    </source>
</evidence>
<dbReference type="Proteomes" id="UP001487305">
    <property type="component" value="Unassembled WGS sequence"/>
</dbReference>
<gene>
    <name evidence="12" type="ORF">AAA083_09480</name>
</gene>
<keyword evidence="3" id="KW-0997">Cell inner membrane</keyword>
<evidence type="ECO:0000259" key="11">
    <source>
        <dbReference type="PROSITE" id="PS51779"/>
    </source>
</evidence>
<evidence type="ECO:0000256" key="4">
    <source>
        <dbReference type="ARBA" id="ARBA00022618"/>
    </source>
</evidence>
<dbReference type="InterPro" id="IPR026579">
    <property type="entry name" value="FtsQ"/>
</dbReference>
<accession>A0ABV1JDQ6</accession>